<evidence type="ECO:0000256" key="1">
    <source>
        <dbReference type="ARBA" id="ARBA00005254"/>
    </source>
</evidence>
<accession>A0ABT3KU41</accession>
<dbReference type="Proteomes" id="UP001208935">
    <property type="component" value="Unassembled WGS sequence"/>
</dbReference>
<organism evidence="3 4">
    <name type="scientific">Verminephrobacter aporrectodeae subsp. tuberculatae</name>
    <dbReference type="NCBI Taxonomy" id="1110392"/>
    <lineage>
        <taxon>Bacteria</taxon>
        <taxon>Pseudomonadati</taxon>
        <taxon>Pseudomonadota</taxon>
        <taxon>Betaproteobacteria</taxon>
        <taxon>Burkholderiales</taxon>
        <taxon>Comamonadaceae</taxon>
        <taxon>Verminephrobacter</taxon>
    </lineage>
</organism>
<dbReference type="PROSITE" id="PS00166">
    <property type="entry name" value="ENOYL_COA_HYDRATASE"/>
    <property type="match status" value="1"/>
</dbReference>
<dbReference type="InterPro" id="IPR001753">
    <property type="entry name" value="Enoyl-CoA_hydra/iso"/>
</dbReference>
<dbReference type="SUPFAM" id="SSF52096">
    <property type="entry name" value="ClpP/crotonase"/>
    <property type="match status" value="1"/>
</dbReference>
<dbReference type="PANTHER" id="PTHR11941:SF54">
    <property type="entry name" value="ENOYL-COA HYDRATASE, MITOCHONDRIAL"/>
    <property type="match status" value="1"/>
</dbReference>
<comment type="caution">
    <text evidence="3">The sequence shown here is derived from an EMBL/GenBank/DDBJ whole genome shotgun (WGS) entry which is preliminary data.</text>
</comment>
<dbReference type="EMBL" id="QZCW01000002">
    <property type="protein sequence ID" value="MCW5321821.1"/>
    <property type="molecule type" value="Genomic_DNA"/>
</dbReference>
<dbReference type="Gene3D" id="3.90.226.10">
    <property type="entry name" value="2-enoyl-CoA Hydratase, Chain A, domain 1"/>
    <property type="match status" value="1"/>
</dbReference>
<dbReference type="CDD" id="cd06558">
    <property type="entry name" value="crotonase-like"/>
    <property type="match status" value="1"/>
</dbReference>
<reference evidence="4" key="1">
    <citation type="submission" date="2023-07" db="EMBL/GenBank/DDBJ databases">
        <title>Verminephrobacter genomes.</title>
        <authorList>
            <person name="Lund M.B."/>
        </authorList>
    </citation>
    <scope>NUCLEOTIDE SEQUENCE [LARGE SCALE GENOMIC DNA]</scope>
    <source>
        <strain evidence="4">AtM5-05</strain>
    </source>
</reference>
<dbReference type="InterPro" id="IPR018376">
    <property type="entry name" value="Enoyl-CoA_hyd/isom_CS"/>
</dbReference>
<evidence type="ECO:0000313" key="3">
    <source>
        <dbReference type="EMBL" id="MCW5321821.1"/>
    </source>
</evidence>
<dbReference type="Pfam" id="PF00378">
    <property type="entry name" value="ECH_1"/>
    <property type="match status" value="1"/>
</dbReference>
<dbReference type="PANTHER" id="PTHR11941">
    <property type="entry name" value="ENOYL-COA HYDRATASE-RELATED"/>
    <property type="match status" value="1"/>
</dbReference>
<comment type="similarity">
    <text evidence="1 2">Belongs to the enoyl-CoA hydratase/isomerase family.</text>
</comment>
<evidence type="ECO:0000313" key="4">
    <source>
        <dbReference type="Proteomes" id="UP001208935"/>
    </source>
</evidence>
<dbReference type="RefSeq" id="WP_265282329.1">
    <property type="nucleotide sequence ID" value="NZ_QZCW01000002.1"/>
</dbReference>
<keyword evidence="4" id="KW-1185">Reference proteome</keyword>
<dbReference type="InterPro" id="IPR029045">
    <property type="entry name" value="ClpP/crotonase-like_dom_sf"/>
</dbReference>
<gene>
    <name evidence="3" type="ORF">D5039_11840</name>
</gene>
<evidence type="ECO:0000256" key="2">
    <source>
        <dbReference type="RuleBase" id="RU003707"/>
    </source>
</evidence>
<proteinExistence type="inferred from homology"/>
<name>A0ABT3KU41_9BURK</name>
<protein>
    <submittedName>
        <fullName evidence="3">Enoyl-CoA hydratase/isomerase family protein</fullName>
    </submittedName>
</protein>
<sequence length="251" mass="26704">MGQIIVQRSAHVLTLELSNPGKANALDRDMLAQLDAQLAHAHGDENVRALVLRGQRGGAFSSGADIREWAPMRPEEFARDWIGYGNALFDRFESLRCPTIAAIEGLCFGGGLELALCADLRVASRAARFRFPELTLGAIPGWHGGPRLARLVGRGRALEAVLTAGEIDAGTAQAWGLVNSACATESFERDLQALVDRLTRVSPRAAALAKAAIVGAQDPAAFYPAATLALRGSPDAEIGIRAFYNKTAAVF</sequence>